<dbReference type="RefSeq" id="YP_009055927.1">
    <property type="nucleotide sequence ID" value="NC_024788.1"/>
</dbReference>
<accession>A0A075LYS1</accession>
<proteinExistence type="predicted"/>
<evidence type="ECO:0000313" key="1">
    <source>
        <dbReference type="EMBL" id="AIF72038.1"/>
    </source>
</evidence>
<name>A0A075LYS1_9CAUD</name>
<keyword evidence="2" id="KW-1185">Reference proteome</keyword>
<dbReference type="EMBL" id="KJ489402">
    <property type="protein sequence ID" value="AIF72038.1"/>
    <property type="molecule type" value="Genomic_DNA"/>
</dbReference>
<protein>
    <submittedName>
        <fullName evidence="1">Uncharacterized protein</fullName>
    </submittedName>
</protein>
<evidence type="ECO:0000313" key="2">
    <source>
        <dbReference type="Proteomes" id="UP000028561"/>
    </source>
</evidence>
<reference evidence="1 2" key="2">
    <citation type="journal article" date="2016" name="Virology (Lond)">
        <title>Genomic characterization and comparison of seven Myoviridae bacteriophage infecting Bacillus thuringiensis.</title>
        <authorList>
            <person name="Sauder A.B."/>
            <person name="Quinn M.R."/>
            <person name="Brouillette A."/>
            <person name="Caruso S."/>
            <person name="Cresawn S."/>
            <person name="Erill I."/>
            <person name="Lewis L."/>
            <person name="Loesser-Casey K."/>
            <person name="Pate M."/>
            <person name="Scott C."/>
            <person name="Stockwell S."/>
            <person name="Temple L."/>
        </authorList>
    </citation>
    <scope>NUCLEOTIDE SEQUENCE [LARGE SCALE GENOMIC DNA]</scope>
</reference>
<organism evidence="1 2">
    <name type="scientific">Bacillus phage Riley</name>
    <dbReference type="NCBI Taxonomy" id="1486662"/>
    <lineage>
        <taxon>Viruses</taxon>
        <taxon>Duplodnaviria</taxon>
        <taxon>Heunggongvirae</taxon>
        <taxon>Uroviricota</taxon>
        <taxon>Caudoviricetes</taxon>
        <taxon>Herelleviridae</taxon>
        <taxon>Bastillevirinae</taxon>
        <taxon>Bequatrovirus</taxon>
        <taxon>Bequatrovirus riley</taxon>
    </lineage>
</organism>
<dbReference type="Proteomes" id="UP000028561">
    <property type="component" value="Segment"/>
</dbReference>
<dbReference type="KEGG" id="vg:20283149"/>
<dbReference type="GeneID" id="20283149"/>
<reference evidence="2" key="1">
    <citation type="submission" date="2014-09" db="EMBL/GenBank/DDBJ databases">
        <title>Genomic characterization and comparison of seven Myoviridae bacteriophage infecting Bacillus thuringiensis.</title>
        <authorList>
            <person name="Sauder A.B."/>
            <person name="McKenzie Q.R."/>
            <person name="Temple L.M."/>
            <person name="Alexis B.K."/>
            <person name="Al-Atrache Z."/>
            <person name="Lewis L.O."/>
            <person name="Loesser-Casey K.E."/>
            <person name="Mitchell K.J."/>
        </authorList>
    </citation>
    <scope>NUCLEOTIDE SEQUENCE [LARGE SCALE GENOMIC DNA]</scope>
</reference>
<sequence length="118" mass="13725">MAQWKETRTDIISGTLDCYRERTITDDSSTPLSYTLIREKIRNIIKNDKKVLLEIKDSYSTQTVVIQFEKAYDRWAMGTSICYFEGEELRVPYTVHYSDILCKKIGVKTIMEGMNPIA</sequence>